<evidence type="ECO:0000256" key="2">
    <source>
        <dbReference type="SAM" id="Phobius"/>
    </source>
</evidence>
<dbReference type="InterPro" id="IPR013099">
    <property type="entry name" value="K_chnl_dom"/>
</dbReference>
<dbReference type="Gene3D" id="1.10.287.70">
    <property type="match status" value="1"/>
</dbReference>
<proteinExistence type="predicted"/>
<dbReference type="InterPro" id="IPR036291">
    <property type="entry name" value="NAD(P)-bd_dom_sf"/>
</dbReference>
<dbReference type="SUPFAM" id="SSF51735">
    <property type="entry name" value="NAD(P)-binding Rossmann-fold domains"/>
    <property type="match status" value="1"/>
</dbReference>
<evidence type="ECO:0000256" key="1">
    <source>
        <dbReference type="ARBA" id="ARBA00004651"/>
    </source>
</evidence>
<keyword evidence="5" id="KW-1185">Reference proteome</keyword>
<evidence type="ECO:0000313" key="4">
    <source>
        <dbReference type="EMBL" id="SUQ37427.1"/>
    </source>
</evidence>
<name>A0A380S9D2_YERRU</name>
<dbReference type="GO" id="GO:0005886">
    <property type="term" value="C:plasma membrane"/>
    <property type="evidence" value="ECO:0007669"/>
    <property type="project" value="UniProtKB-SubCell"/>
</dbReference>
<sequence length="396" mass="42929">MVSLLMRLFHRIKGRISPVFCLAVMVAINGYLILAPVLTRALKYMPQTLGSFSTWKETLGMLGLLEIPRFVIGLGLILMAIGLSLKARTAWVFTLFLLLAMTLLNFLNGNSDVHITGLSIAIIVGLLFYWREFDHQSLASSSLFAIVSISSLLLYAVIGTLYLGAEFSPPIEDLATAIYFSIVAMSTVGFGDIVPDTTNARMFTLSIIIMGITVFAASITAIVGPMISHNIQRIVKGRISHVIRKNHYIIVGITPLALNVYHGLHDRGEAVTLVVATGTAIELPKGADIVTGDPSSVATLKDAGADRAKYIITLCNSDAENVFTLLAAKEIAGPETKTISLVNESQNQPKIKRVNPDMVFSLQLLGSELLVRTLSGETINNELITEMFFGSSVKTN</sequence>
<dbReference type="InterPro" id="IPR050721">
    <property type="entry name" value="Trk_Ktr_HKT_K-transport"/>
</dbReference>
<dbReference type="Pfam" id="PF02254">
    <property type="entry name" value="TrkA_N"/>
    <property type="match status" value="1"/>
</dbReference>
<dbReference type="Proteomes" id="UP000255169">
    <property type="component" value="Unassembled WGS sequence"/>
</dbReference>
<comment type="subcellular location">
    <subcellularLocation>
        <location evidence="1">Cell membrane</location>
        <topology evidence="1">Multi-pass membrane protein</topology>
    </subcellularLocation>
</comment>
<evidence type="ECO:0000259" key="3">
    <source>
        <dbReference type="PROSITE" id="PS51201"/>
    </source>
</evidence>
<dbReference type="PROSITE" id="PS51201">
    <property type="entry name" value="RCK_N"/>
    <property type="match status" value="1"/>
</dbReference>
<keyword evidence="4" id="KW-0407">Ion channel</keyword>
<dbReference type="GO" id="GO:0034220">
    <property type="term" value="P:monoatomic ion transmembrane transport"/>
    <property type="evidence" value="ECO:0007669"/>
    <property type="project" value="UniProtKB-KW"/>
</dbReference>
<keyword evidence="4" id="KW-0813">Transport</keyword>
<keyword evidence="2" id="KW-1133">Transmembrane helix</keyword>
<reference evidence="4 5" key="1">
    <citation type="submission" date="2018-06" db="EMBL/GenBank/DDBJ databases">
        <authorList>
            <consortium name="Pathogen Informatics"/>
            <person name="Doyle S."/>
        </authorList>
    </citation>
    <scope>NUCLEOTIDE SEQUENCE [LARGE SCALE GENOMIC DNA]</scope>
    <source>
        <strain evidence="4 5">NCTC10476</strain>
    </source>
</reference>
<dbReference type="SUPFAM" id="SSF81324">
    <property type="entry name" value="Voltage-gated potassium channels"/>
    <property type="match status" value="1"/>
</dbReference>
<dbReference type="Pfam" id="PF07885">
    <property type="entry name" value="Ion_trans_2"/>
    <property type="match status" value="1"/>
</dbReference>
<feature type="transmembrane region" description="Helical" evidence="2">
    <location>
        <begin position="90"/>
        <end position="107"/>
    </location>
</feature>
<dbReference type="AlphaFoldDB" id="A0A380S9D2"/>
<gene>
    <name evidence="4" type="primary">kch</name>
    <name evidence="4" type="ORF">NCTC10476_03555</name>
</gene>
<feature type="transmembrane region" description="Helical" evidence="2">
    <location>
        <begin position="202"/>
        <end position="227"/>
    </location>
</feature>
<feature type="transmembrane region" description="Helical" evidence="2">
    <location>
        <begin position="113"/>
        <end position="130"/>
    </location>
</feature>
<dbReference type="GO" id="GO:0006813">
    <property type="term" value="P:potassium ion transport"/>
    <property type="evidence" value="ECO:0007669"/>
    <property type="project" value="InterPro"/>
</dbReference>
<feature type="transmembrane region" description="Helical" evidence="2">
    <location>
        <begin position="20"/>
        <end position="39"/>
    </location>
</feature>
<keyword evidence="2" id="KW-0472">Membrane</keyword>
<dbReference type="NCBIfam" id="NF007828">
    <property type="entry name" value="PRK10537.1"/>
    <property type="match status" value="1"/>
</dbReference>
<feature type="transmembrane region" description="Helical" evidence="2">
    <location>
        <begin position="177"/>
        <end position="195"/>
    </location>
</feature>
<feature type="transmembrane region" description="Helical" evidence="2">
    <location>
        <begin position="59"/>
        <end position="83"/>
    </location>
</feature>
<dbReference type="STRING" id="29486.UGYR_03580"/>
<accession>A0A380S9D2</accession>
<dbReference type="PANTHER" id="PTHR43833:SF11">
    <property type="entry name" value="VOLTAGE-GATED POTASSIUM CHANNEL KCH"/>
    <property type="match status" value="1"/>
</dbReference>
<dbReference type="PANTHER" id="PTHR43833">
    <property type="entry name" value="POTASSIUM CHANNEL PROTEIN 2-RELATED-RELATED"/>
    <property type="match status" value="1"/>
</dbReference>
<keyword evidence="2" id="KW-0812">Transmembrane</keyword>
<feature type="domain" description="RCK N-terminal" evidence="3">
    <location>
        <begin position="245"/>
        <end position="360"/>
    </location>
</feature>
<keyword evidence="4" id="KW-0406">Ion transport</keyword>
<dbReference type="Gene3D" id="3.40.50.720">
    <property type="entry name" value="NAD(P)-binding Rossmann-like Domain"/>
    <property type="match status" value="1"/>
</dbReference>
<dbReference type="InterPro" id="IPR003148">
    <property type="entry name" value="RCK_N"/>
</dbReference>
<evidence type="ECO:0000313" key="5">
    <source>
        <dbReference type="Proteomes" id="UP000255169"/>
    </source>
</evidence>
<feature type="transmembrane region" description="Helical" evidence="2">
    <location>
        <begin position="142"/>
        <end position="165"/>
    </location>
</feature>
<dbReference type="EMBL" id="UHJG01000002">
    <property type="protein sequence ID" value="SUQ37427.1"/>
    <property type="molecule type" value="Genomic_DNA"/>
</dbReference>
<protein>
    <submittedName>
        <fullName evidence="4">Voltage-gated potassium channel</fullName>
    </submittedName>
</protein>
<organism evidence="4 5">
    <name type="scientific">Yersinia ruckeri</name>
    <dbReference type="NCBI Taxonomy" id="29486"/>
    <lineage>
        <taxon>Bacteria</taxon>
        <taxon>Pseudomonadati</taxon>
        <taxon>Pseudomonadota</taxon>
        <taxon>Gammaproteobacteria</taxon>
        <taxon>Enterobacterales</taxon>
        <taxon>Yersiniaceae</taxon>
        <taxon>Yersinia</taxon>
    </lineage>
</organism>